<keyword evidence="4" id="KW-1185">Reference proteome</keyword>
<dbReference type="SUPFAM" id="SSF51735">
    <property type="entry name" value="NAD(P)-binding Rossmann-fold domains"/>
    <property type="match status" value="1"/>
</dbReference>
<dbReference type="Pfam" id="PF01408">
    <property type="entry name" value="GFO_IDH_MocA"/>
    <property type="match status" value="1"/>
</dbReference>
<dbReference type="PANTHER" id="PTHR43249:SF1">
    <property type="entry name" value="D-GLUCOSIDE 3-DEHYDROGENASE"/>
    <property type="match status" value="1"/>
</dbReference>
<dbReference type="InterPro" id="IPR055170">
    <property type="entry name" value="GFO_IDH_MocA-like_dom"/>
</dbReference>
<dbReference type="InterPro" id="IPR052515">
    <property type="entry name" value="Gfo/Idh/MocA_Oxidoreductase"/>
</dbReference>
<dbReference type="EMBL" id="JBHSDT010000004">
    <property type="protein sequence ID" value="MFC4402656.1"/>
    <property type="molecule type" value="Genomic_DNA"/>
</dbReference>
<dbReference type="Proteomes" id="UP001595882">
    <property type="component" value="Unassembled WGS sequence"/>
</dbReference>
<evidence type="ECO:0000313" key="4">
    <source>
        <dbReference type="Proteomes" id="UP001595882"/>
    </source>
</evidence>
<evidence type="ECO:0000259" key="2">
    <source>
        <dbReference type="Pfam" id="PF22725"/>
    </source>
</evidence>
<dbReference type="SUPFAM" id="SSF55347">
    <property type="entry name" value="Glyceraldehyde-3-phosphate dehydrogenase-like, C-terminal domain"/>
    <property type="match status" value="1"/>
</dbReference>
<proteinExistence type="predicted"/>
<dbReference type="PANTHER" id="PTHR43249">
    <property type="entry name" value="UDP-N-ACETYL-2-AMINO-2-DEOXY-D-GLUCURONATE OXIDASE"/>
    <property type="match status" value="1"/>
</dbReference>
<gene>
    <name evidence="3" type="ORF">ACFOY7_06180</name>
</gene>
<sequence length="327" mass="36701">MEIKIGIIGTGWFTKHHLNILARFEEVVVVGFVGSNKEKAEHHAASYPGTKGFGSLDEMIADDRPDAVYICVPPMGHGHYEKLLIEEGIPFFVEKPLGNDIQTVKEINQLAEERNHLTSVGYQFRYSDTVEKWKRYNKRVRTGMVTAGWMGSMPPVYWWRDQSSSGGQFNEQTTHLVDLIRFVYGEVVSVYAKETQNGNAKTDRSISVADVGSYTLTMESGLIVHVSNTSVLPDGIGEVDIKAYTDKGILTWQIQNFEALFGNEKESFTAKKDPYIEENAAFIYAVINKDSSKILSSYQDAFQSFKVAMAARKSIESGREVLLTDIE</sequence>
<reference evidence="4" key="1">
    <citation type="journal article" date="2019" name="Int. J. Syst. Evol. Microbiol.">
        <title>The Global Catalogue of Microorganisms (GCM) 10K type strain sequencing project: providing services to taxonomists for standard genome sequencing and annotation.</title>
        <authorList>
            <consortium name="The Broad Institute Genomics Platform"/>
            <consortium name="The Broad Institute Genome Sequencing Center for Infectious Disease"/>
            <person name="Wu L."/>
            <person name="Ma J."/>
        </authorList>
    </citation>
    <scope>NUCLEOTIDE SEQUENCE [LARGE SCALE GENOMIC DNA]</scope>
    <source>
        <strain evidence="4">CCUG 37865</strain>
    </source>
</reference>
<dbReference type="Gene3D" id="3.30.360.10">
    <property type="entry name" value="Dihydrodipicolinate Reductase, domain 2"/>
    <property type="match status" value="1"/>
</dbReference>
<dbReference type="InterPro" id="IPR000683">
    <property type="entry name" value="Gfo/Idh/MocA-like_OxRdtase_N"/>
</dbReference>
<evidence type="ECO:0000313" key="3">
    <source>
        <dbReference type="EMBL" id="MFC4402656.1"/>
    </source>
</evidence>
<comment type="caution">
    <text evidence="3">The sequence shown here is derived from an EMBL/GenBank/DDBJ whole genome shotgun (WGS) entry which is preliminary data.</text>
</comment>
<protein>
    <submittedName>
        <fullName evidence="3">Gfo/Idh/MocA family protein</fullName>
    </submittedName>
</protein>
<dbReference type="InterPro" id="IPR036291">
    <property type="entry name" value="NAD(P)-bd_dom_sf"/>
</dbReference>
<feature type="domain" description="Gfo/Idh/MocA-like oxidoreductase N-terminal" evidence="1">
    <location>
        <begin position="3"/>
        <end position="122"/>
    </location>
</feature>
<feature type="domain" description="GFO/IDH/MocA-like oxidoreductase" evidence="2">
    <location>
        <begin position="147"/>
        <end position="250"/>
    </location>
</feature>
<dbReference type="RefSeq" id="WP_390250445.1">
    <property type="nucleotide sequence ID" value="NZ_JBHSDT010000004.1"/>
</dbReference>
<accession>A0ABV8WWF1</accession>
<evidence type="ECO:0000259" key="1">
    <source>
        <dbReference type="Pfam" id="PF01408"/>
    </source>
</evidence>
<dbReference type="Pfam" id="PF22725">
    <property type="entry name" value="GFO_IDH_MocA_C3"/>
    <property type="match status" value="1"/>
</dbReference>
<organism evidence="3 4">
    <name type="scientific">Gracilibacillus xinjiangensis</name>
    <dbReference type="NCBI Taxonomy" id="1193282"/>
    <lineage>
        <taxon>Bacteria</taxon>
        <taxon>Bacillati</taxon>
        <taxon>Bacillota</taxon>
        <taxon>Bacilli</taxon>
        <taxon>Bacillales</taxon>
        <taxon>Bacillaceae</taxon>
        <taxon>Gracilibacillus</taxon>
    </lineage>
</organism>
<name>A0ABV8WWF1_9BACI</name>
<dbReference type="Gene3D" id="3.40.50.720">
    <property type="entry name" value="NAD(P)-binding Rossmann-like Domain"/>
    <property type="match status" value="1"/>
</dbReference>